<name>X0VDF8_9ZZZZ</name>
<dbReference type="Pfam" id="PF03382">
    <property type="entry name" value="DUF285"/>
    <property type="match status" value="1"/>
</dbReference>
<dbReference type="InterPro" id="IPR011889">
    <property type="entry name" value="Liste_lipo_26"/>
</dbReference>
<feature type="non-terminal residue" evidence="1">
    <location>
        <position position="1"/>
    </location>
</feature>
<comment type="caution">
    <text evidence="1">The sequence shown here is derived from an EMBL/GenBank/DDBJ whole genome shotgun (WGS) entry which is preliminary data.</text>
</comment>
<evidence type="ECO:0000313" key="1">
    <source>
        <dbReference type="EMBL" id="GAF98590.1"/>
    </source>
</evidence>
<feature type="non-terminal residue" evidence="1">
    <location>
        <position position="289"/>
    </location>
</feature>
<proteinExistence type="predicted"/>
<dbReference type="InterPro" id="IPR005046">
    <property type="entry name" value="DUF285"/>
</dbReference>
<reference evidence="1" key="1">
    <citation type="journal article" date="2014" name="Front. Microbiol.">
        <title>High frequency of phylogenetically diverse reductive dehalogenase-homologous genes in deep subseafloor sedimentary metagenomes.</title>
        <authorList>
            <person name="Kawai M."/>
            <person name="Futagami T."/>
            <person name="Toyoda A."/>
            <person name="Takaki Y."/>
            <person name="Nishi S."/>
            <person name="Hori S."/>
            <person name="Arai W."/>
            <person name="Tsubouchi T."/>
            <person name="Morono Y."/>
            <person name="Uchiyama I."/>
            <person name="Ito T."/>
            <person name="Fujiyama A."/>
            <person name="Inagaki F."/>
            <person name="Takami H."/>
        </authorList>
    </citation>
    <scope>NUCLEOTIDE SEQUENCE</scope>
    <source>
        <strain evidence="1">Expedition CK06-06</strain>
    </source>
</reference>
<dbReference type="EMBL" id="BARS01014983">
    <property type="protein sequence ID" value="GAF98590.1"/>
    <property type="molecule type" value="Genomic_DNA"/>
</dbReference>
<gene>
    <name evidence="1" type="ORF">S01H1_24879</name>
</gene>
<protein>
    <recommendedName>
        <fullName evidence="2">BspA family leucine-rich repeat surface protein</fullName>
    </recommendedName>
</protein>
<organism evidence="1">
    <name type="scientific">marine sediment metagenome</name>
    <dbReference type="NCBI Taxonomy" id="412755"/>
    <lineage>
        <taxon>unclassified sequences</taxon>
        <taxon>metagenomes</taxon>
        <taxon>ecological metagenomes</taxon>
    </lineage>
</organism>
<dbReference type="AlphaFoldDB" id="X0VDF8"/>
<evidence type="ECO:0008006" key="2">
    <source>
        <dbReference type="Google" id="ProtNLM"/>
    </source>
</evidence>
<accession>X0VDF8</accession>
<sequence>WITSWDDADKSHEYASADYYEITIDLSGANVCEGWRFANNGYASMVRDIIAWGDLLFDTNSTLAYYGCLLTSLTATDTPLLETLYGFFYEIGTLSNVPNIDNWDVSGVTDFSFAFYSCTVWNRNISSWDVSAMTTMRSMLAGTNFNQDISDWDVTSACTSLRAAFYITPFNQDISGWDVSSVTDFSYMFQQSSFNQPLNDWAVGPNCTNLTSMFRDCPFNHPLSNWDTSNVTAMTTMFAEGVFDQNIGMWDVTSLASLAGANFMFMDNFALSTANYNLLLIGWAAQNVG</sequence>
<dbReference type="NCBIfam" id="TIGR02167">
    <property type="entry name" value="Liste_lipo_26"/>
    <property type="match status" value="2"/>
</dbReference>